<dbReference type="EMBL" id="JADILZ010000061">
    <property type="protein sequence ID" value="MBO8478591.1"/>
    <property type="molecule type" value="Genomic_DNA"/>
</dbReference>
<dbReference type="AlphaFoldDB" id="A0A9D9NM71"/>
<dbReference type="GO" id="GO:0019316">
    <property type="term" value="P:D-allose catabolic process"/>
    <property type="evidence" value="ECO:0007669"/>
    <property type="project" value="TreeGrafter"/>
</dbReference>
<feature type="binding site" evidence="4">
    <location>
        <position position="136"/>
    </location>
    <ligand>
        <name>D-ribulose 5-phosphate</name>
        <dbReference type="ChEBI" id="CHEBI:58121"/>
    </ligand>
</feature>
<evidence type="ECO:0000313" key="5">
    <source>
        <dbReference type="EMBL" id="MBO8478591.1"/>
    </source>
</evidence>
<dbReference type="Pfam" id="PF02502">
    <property type="entry name" value="LacAB_rpiB"/>
    <property type="match status" value="1"/>
</dbReference>
<dbReference type="PANTHER" id="PTHR30345">
    <property type="entry name" value="RIBOSE-5-PHOSPHATE ISOMERASE B"/>
    <property type="match status" value="1"/>
</dbReference>
<feature type="binding site" evidence="4">
    <location>
        <position position="132"/>
    </location>
    <ligand>
        <name>D-ribulose 5-phosphate</name>
        <dbReference type="ChEBI" id="CHEBI:58121"/>
    </ligand>
</feature>
<proteinExistence type="inferred from homology"/>
<evidence type="ECO:0000256" key="3">
    <source>
        <dbReference type="PIRSR" id="PIRSR005384-1"/>
    </source>
</evidence>
<dbReference type="InterPro" id="IPR004785">
    <property type="entry name" value="RpiB"/>
</dbReference>
<dbReference type="GO" id="GO:0004751">
    <property type="term" value="F:ribose-5-phosphate isomerase activity"/>
    <property type="evidence" value="ECO:0007669"/>
    <property type="project" value="UniProtKB-EC"/>
</dbReference>
<accession>A0A9D9NM71</accession>
<sequence>MKIGICSDHAGYDYKTQLITYLQSKGIEMKDFGTHSTESMDYPDVAHPLAEAVEKGDVDLGIAMCGTGNGMAMTLNKHQGIRAGLAWDVEIGKLVKQHNNANVLVMPARFIPFDMVCRITDAWLGTEFEGGRHQKRIDKIPVK</sequence>
<protein>
    <submittedName>
        <fullName evidence="5">Ribose 5-phosphate isomerase B</fullName>
        <ecNumber evidence="5">5.3.1.6</ecNumber>
    </submittedName>
</protein>
<feature type="binding site" evidence="4">
    <location>
        <position position="109"/>
    </location>
    <ligand>
        <name>D-ribulose 5-phosphate</name>
        <dbReference type="ChEBI" id="CHEBI:58121"/>
    </ligand>
</feature>
<feature type="active site" description="Proton donor" evidence="3">
    <location>
        <position position="98"/>
    </location>
</feature>
<comment type="caution">
    <text evidence="5">The sequence shown here is derived from an EMBL/GenBank/DDBJ whole genome shotgun (WGS) entry which is preliminary data.</text>
</comment>
<dbReference type="NCBIfam" id="TIGR01120">
    <property type="entry name" value="rpiB"/>
    <property type="match status" value="1"/>
</dbReference>
<feature type="active site" description="Proton acceptor" evidence="3">
    <location>
        <position position="65"/>
    </location>
</feature>
<evidence type="ECO:0000313" key="6">
    <source>
        <dbReference type="Proteomes" id="UP000823771"/>
    </source>
</evidence>
<dbReference type="InterPro" id="IPR036569">
    <property type="entry name" value="RpiB_LacA_LacB_sf"/>
</dbReference>
<feature type="binding site" evidence="4">
    <location>
        <begin position="66"/>
        <end position="70"/>
    </location>
    <ligand>
        <name>D-ribulose 5-phosphate</name>
        <dbReference type="ChEBI" id="CHEBI:58121"/>
    </ligand>
</feature>
<dbReference type="Gene3D" id="3.40.1400.10">
    <property type="entry name" value="Sugar-phosphate isomerase, RpiB/LacA/LacB"/>
    <property type="match status" value="1"/>
</dbReference>
<dbReference type="NCBIfam" id="TIGR00689">
    <property type="entry name" value="rpiB_lacA_lacB"/>
    <property type="match status" value="1"/>
</dbReference>
<gene>
    <name evidence="5" type="primary">rpiB</name>
    <name evidence="5" type="ORF">IAB80_06865</name>
</gene>
<feature type="binding site" evidence="4">
    <location>
        <position position="99"/>
    </location>
    <ligand>
        <name>D-ribulose 5-phosphate</name>
        <dbReference type="ChEBI" id="CHEBI:58121"/>
    </ligand>
</feature>
<reference evidence="5" key="2">
    <citation type="journal article" date="2021" name="PeerJ">
        <title>Extensive microbial diversity within the chicken gut microbiome revealed by metagenomics and culture.</title>
        <authorList>
            <person name="Gilroy R."/>
            <person name="Ravi A."/>
            <person name="Getino M."/>
            <person name="Pursley I."/>
            <person name="Horton D.L."/>
            <person name="Alikhan N.F."/>
            <person name="Baker D."/>
            <person name="Gharbi K."/>
            <person name="Hall N."/>
            <person name="Watson M."/>
            <person name="Adriaenssens E.M."/>
            <person name="Foster-Nyarko E."/>
            <person name="Jarju S."/>
            <person name="Secka A."/>
            <person name="Antonio M."/>
            <person name="Oren A."/>
            <person name="Chaudhuri R.R."/>
            <person name="La Ragione R."/>
            <person name="Hildebrand F."/>
            <person name="Pallen M.J."/>
        </authorList>
    </citation>
    <scope>NUCLEOTIDE SEQUENCE</scope>
    <source>
        <strain evidence="5">2478</strain>
    </source>
</reference>
<dbReference type="PANTHER" id="PTHR30345:SF0">
    <property type="entry name" value="DNA DAMAGE-REPAIR_TOLERATION PROTEIN DRT102"/>
    <property type="match status" value="1"/>
</dbReference>
<dbReference type="NCBIfam" id="NF004051">
    <property type="entry name" value="PRK05571.1"/>
    <property type="match status" value="1"/>
</dbReference>
<keyword evidence="2 5" id="KW-0413">Isomerase</keyword>
<evidence type="ECO:0000256" key="1">
    <source>
        <dbReference type="ARBA" id="ARBA00008754"/>
    </source>
</evidence>
<comment type="similarity">
    <text evidence="1">Belongs to the LacAB/RpiB family.</text>
</comment>
<dbReference type="InterPro" id="IPR003500">
    <property type="entry name" value="RpiB_LacA_LacB"/>
</dbReference>
<evidence type="ECO:0000256" key="4">
    <source>
        <dbReference type="PIRSR" id="PIRSR005384-2"/>
    </source>
</evidence>
<reference evidence="5" key="1">
    <citation type="submission" date="2020-10" db="EMBL/GenBank/DDBJ databases">
        <authorList>
            <person name="Gilroy R."/>
        </authorList>
    </citation>
    <scope>NUCLEOTIDE SEQUENCE</scope>
    <source>
        <strain evidence="5">2478</strain>
    </source>
</reference>
<organism evidence="5 6">
    <name type="scientific">Candidatus Cryptobacteroides excrementipullorum</name>
    <dbReference type="NCBI Taxonomy" id="2840761"/>
    <lineage>
        <taxon>Bacteria</taxon>
        <taxon>Pseudomonadati</taxon>
        <taxon>Bacteroidota</taxon>
        <taxon>Bacteroidia</taxon>
        <taxon>Bacteroidales</taxon>
        <taxon>Candidatus Cryptobacteroides</taxon>
    </lineage>
</organism>
<feature type="binding site" evidence="4">
    <location>
        <begin position="8"/>
        <end position="9"/>
    </location>
    <ligand>
        <name>D-ribulose 5-phosphate</name>
        <dbReference type="ChEBI" id="CHEBI:58121"/>
    </ligand>
</feature>
<dbReference type="PIRSF" id="PIRSF005384">
    <property type="entry name" value="RpiB_LacA_B"/>
    <property type="match status" value="1"/>
</dbReference>
<dbReference type="GO" id="GO:0009052">
    <property type="term" value="P:pentose-phosphate shunt, non-oxidative branch"/>
    <property type="evidence" value="ECO:0007669"/>
    <property type="project" value="TreeGrafter"/>
</dbReference>
<dbReference type="Proteomes" id="UP000823771">
    <property type="component" value="Unassembled WGS sequence"/>
</dbReference>
<name>A0A9D9NM71_9BACT</name>
<dbReference type="SUPFAM" id="SSF89623">
    <property type="entry name" value="Ribose/Galactose isomerase RpiB/AlsB"/>
    <property type="match status" value="1"/>
</dbReference>
<evidence type="ECO:0000256" key="2">
    <source>
        <dbReference type="ARBA" id="ARBA00023235"/>
    </source>
</evidence>
<dbReference type="EC" id="5.3.1.6" evidence="5"/>